<gene>
    <name evidence="2" type="ORF">SEUCBS140593_000565</name>
</gene>
<protein>
    <submittedName>
        <fullName evidence="2">Uncharacterized protein</fullName>
    </submittedName>
</protein>
<dbReference type="EMBL" id="CAWUHD010000003">
    <property type="protein sequence ID" value="CAK7209649.1"/>
    <property type="molecule type" value="Genomic_DNA"/>
</dbReference>
<dbReference type="PANTHER" id="PTHR21521">
    <property type="entry name" value="AMUN, ISOFORM A"/>
    <property type="match status" value="1"/>
</dbReference>
<feature type="region of interest" description="Disordered" evidence="1">
    <location>
        <begin position="219"/>
        <end position="305"/>
    </location>
</feature>
<feature type="compositionally biased region" description="Basic and acidic residues" evidence="1">
    <location>
        <begin position="276"/>
        <end position="285"/>
    </location>
</feature>
<dbReference type="PANTHER" id="PTHR21521:SF0">
    <property type="entry name" value="AMUN, ISOFORM A"/>
    <property type="match status" value="1"/>
</dbReference>
<evidence type="ECO:0000313" key="3">
    <source>
        <dbReference type="Proteomes" id="UP001642482"/>
    </source>
</evidence>
<keyword evidence="3" id="KW-1185">Reference proteome</keyword>
<accession>A0ABP0AQY5</accession>
<organism evidence="2 3">
    <name type="scientific">Sporothrix eucalyptigena</name>
    <dbReference type="NCBI Taxonomy" id="1812306"/>
    <lineage>
        <taxon>Eukaryota</taxon>
        <taxon>Fungi</taxon>
        <taxon>Dikarya</taxon>
        <taxon>Ascomycota</taxon>
        <taxon>Pezizomycotina</taxon>
        <taxon>Sordariomycetes</taxon>
        <taxon>Sordariomycetidae</taxon>
        <taxon>Ophiostomatales</taxon>
        <taxon>Ophiostomataceae</taxon>
        <taxon>Sporothrix</taxon>
    </lineage>
</organism>
<evidence type="ECO:0000256" key="1">
    <source>
        <dbReference type="SAM" id="MobiDB-lite"/>
    </source>
</evidence>
<reference evidence="2 3" key="1">
    <citation type="submission" date="2024-01" db="EMBL/GenBank/DDBJ databases">
        <authorList>
            <person name="Allen C."/>
            <person name="Tagirdzhanova G."/>
        </authorList>
    </citation>
    <scope>NUCLEOTIDE SEQUENCE [LARGE SCALE GENOMIC DNA]</scope>
</reference>
<evidence type="ECO:0000313" key="2">
    <source>
        <dbReference type="EMBL" id="CAK7209649.1"/>
    </source>
</evidence>
<comment type="caution">
    <text evidence="2">The sequence shown here is derived from an EMBL/GenBank/DDBJ whole genome shotgun (WGS) entry which is preliminary data.</text>
</comment>
<name>A0ABP0AQY5_9PEZI</name>
<proteinExistence type="predicted"/>
<sequence length="305" mass="32982">MGSSSTASPSTISAETFAELLGRYPDVIAAVSESKGVKPGQKSLVELDAFRYKTAPSIFGRPDGRPMVQEDVLTLVSWKLRHGKFRPTLMKLVESNSPAVVKKTVEDAVKAYRSTADKKKGVEAALDAVKILSTLKGIGPATASLLAAVHFPKECIFFSDEAYAWLCGGASHSAPSKYNAKEYEEVARGMVKLLQRLPDEYGAQDVEQVAYVVMHDKKTQPAARDANMKDTKATATAKAPKKEAAPAKLPVPTQGIDTKRVKSPAGALFRDTIMAEETKKRKEPPAEELASSSNGSRRSSRLKRS</sequence>
<dbReference type="Proteomes" id="UP001642482">
    <property type="component" value="Unassembled WGS sequence"/>
</dbReference>